<organism evidence="1 2">
    <name type="scientific">Vibrio thalassae</name>
    <dbReference type="NCBI Taxonomy" id="1243014"/>
    <lineage>
        <taxon>Bacteria</taxon>
        <taxon>Pseudomonadati</taxon>
        <taxon>Pseudomonadota</taxon>
        <taxon>Gammaproteobacteria</taxon>
        <taxon>Vibrionales</taxon>
        <taxon>Vibrionaceae</taxon>
        <taxon>Vibrio</taxon>
    </lineage>
</organism>
<evidence type="ECO:0000313" key="1">
    <source>
        <dbReference type="EMBL" id="SNX47876.1"/>
    </source>
</evidence>
<dbReference type="RefSeq" id="WP_096993104.1">
    <property type="nucleotide sequence ID" value="NZ_JBHSII010000006.1"/>
</dbReference>
<evidence type="ECO:0000313" key="2">
    <source>
        <dbReference type="Proteomes" id="UP000219336"/>
    </source>
</evidence>
<evidence type="ECO:0008006" key="3">
    <source>
        <dbReference type="Google" id="ProtNLM"/>
    </source>
</evidence>
<dbReference type="InterPro" id="IPR021496">
    <property type="entry name" value="DUF3150"/>
</dbReference>
<sequence length="383" mass="43045">MSDSNQNLELASVSDALKSKGLALIQIKITGSDFKKALNYQDIGLKKDVEAELASLGRKSVFEKKYPNLLRNNKEQIYTYLDKMGVRFGSFGTWAVPVELYKEVHQFLIDKQNEREEIKSQLIRNYDTLLMEFAEQAEEIRPGFKQIVLANAYDKAYIEVQIGMAIMVQDDVIGGIGLSAVDGMVKLAKGYEHEMMKAAKAANSRPKITRFTRSKLEEMRDYCIRFTFLTNVLQDAATLIEQTISILPQSVAKNENYDKATSIVMTTLKLLATPDELMGIVVGDAAGKGTSEYIDEADVVDMDASEFINETSDATDEVTSEFISDTDDVTDLVASEFIGIEDVEKETSQFLDFDESFFDQELEYDSGTIDLNSDEFYEDDIVQ</sequence>
<protein>
    <recommendedName>
        <fullName evidence="3">DUF3150 domain-containing protein</fullName>
    </recommendedName>
</protein>
<dbReference type="Proteomes" id="UP000219336">
    <property type="component" value="Unassembled WGS sequence"/>
</dbReference>
<keyword evidence="2" id="KW-1185">Reference proteome</keyword>
<dbReference type="OrthoDB" id="8900573at2"/>
<gene>
    <name evidence="1" type="ORF">VTH8203_01491</name>
</gene>
<proteinExistence type="predicted"/>
<name>A0A240EH52_9VIBR</name>
<reference evidence="2" key="1">
    <citation type="submission" date="2016-06" db="EMBL/GenBank/DDBJ databases">
        <authorList>
            <person name="Rodrigo-Torres L."/>
            <person name="Arahal R.D."/>
            <person name="Lucena T."/>
        </authorList>
    </citation>
    <scope>NUCLEOTIDE SEQUENCE [LARGE SCALE GENOMIC DNA]</scope>
    <source>
        <strain evidence="2">CECT8203</strain>
    </source>
</reference>
<dbReference type="AlphaFoldDB" id="A0A240EH52"/>
<dbReference type="EMBL" id="OANU01000015">
    <property type="protein sequence ID" value="SNX47876.1"/>
    <property type="molecule type" value="Genomic_DNA"/>
</dbReference>
<accession>A0A240EH52</accession>
<dbReference type="Pfam" id="PF11348">
    <property type="entry name" value="DUF3150"/>
    <property type="match status" value="1"/>
</dbReference>